<dbReference type="AlphaFoldDB" id="A0AAV0WGZ3"/>
<evidence type="ECO:0000256" key="1">
    <source>
        <dbReference type="SAM" id="Phobius"/>
    </source>
</evidence>
<keyword evidence="1" id="KW-1133">Transmembrane helix</keyword>
<proteinExistence type="predicted"/>
<dbReference type="GO" id="GO:0005886">
    <property type="term" value="C:plasma membrane"/>
    <property type="evidence" value="ECO:0007669"/>
    <property type="project" value="TreeGrafter"/>
</dbReference>
<dbReference type="Gene3D" id="1.20.1070.10">
    <property type="entry name" value="Rhodopsin 7-helix transmembrane proteins"/>
    <property type="match status" value="1"/>
</dbReference>
<evidence type="ECO:0000313" key="2">
    <source>
        <dbReference type="EMBL" id="CAI6354791.1"/>
    </source>
</evidence>
<dbReference type="EMBL" id="CARXXK010000002">
    <property type="protein sequence ID" value="CAI6354791.1"/>
    <property type="molecule type" value="Genomic_DNA"/>
</dbReference>
<keyword evidence="3" id="KW-1185">Reference proteome</keyword>
<evidence type="ECO:0000313" key="3">
    <source>
        <dbReference type="Proteomes" id="UP001160148"/>
    </source>
</evidence>
<comment type="caution">
    <text evidence="2">The sequence shown here is derived from an EMBL/GenBank/DDBJ whole genome shotgun (WGS) entry which is preliminary data.</text>
</comment>
<dbReference type="PANTHER" id="PTHR47154:SF2">
    <property type="entry name" value="G-PROTEIN COUPLED RECEPTOR MTH-RELATED"/>
    <property type="match status" value="1"/>
</dbReference>
<sequence length="161" mass="18780">MLRKLSPDIGDPFCWFKEKTRYGILIFYLIPSSFMLTANLIICFLTAIYFLRIKSKLNGFKGSNSKTESFLVYKENFVMSIKLFLIMGTSYFFWILCSLFQIEEGIIWNFSDAMTSLQGVTIFIIFVAKRKVIMDLRKKFRRPMDLDHSKSTQINTISGSL</sequence>
<feature type="transmembrane region" description="Helical" evidence="1">
    <location>
        <begin position="83"/>
        <end position="102"/>
    </location>
</feature>
<dbReference type="PANTHER" id="PTHR47154">
    <property type="entry name" value="G-PROTEIN COUPLED RECEPTOR MTH-RELATED"/>
    <property type="match status" value="1"/>
</dbReference>
<feature type="transmembrane region" description="Helical" evidence="1">
    <location>
        <begin position="108"/>
        <end position="128"/>
    </location>
</feature>
<feature type="transmembrane region" description="Helical" evidence="1">
    <location>
        <begin position="25"/>
        <end position="51"/>
    </location>
</feature>
<protein>
    <submittedName>
        <fullName evidence="2">Uncharacterized protein</fullName>
    </submittedName>
</protein>
<dbReference type="Proteomes" id="UP001160148">
    <property type="component" value="Unassembled WGS sequence"/>
</dbReference>
<keyword evidence="1" id="KW-0812">Transmembrane</keyword>
<organism evidence="2 3">
    <name type="scientific">Macrosiphum euphorbiae</name>
    <name type="common">potato aphid</name>
    <dbReference type="NCBI Taxonomy" id="13131"/>
    <lineage>
        <taxon>Eukaryota</taxon>
        <taxon>Metazoa</taxon>
        <taxon>Ecdysozoa</taxon>
        <taxon>Arthropoda</taxon>
        <taxon>Hexapoda</taxon>
        <taxon>Insecta</taxon>
        <taxon>Pterygota</taxon>
        <taxon>Neoptera</taxon>
        <taxon>Paraneoptera</taxon>
        <taxon>Hemiptera</taxon>
        <taxon>Sternorrhyncha</taxon>
        <taxon>Aphidomorpha</taxon>
        <taxon>Aphidoidea</taxon>
        <taxon>Aphididae</taxon>
        <taxon>Macrosiphini</taxon>
        <taxon>Macrosiphum</taxon>
    </lineage>
</organism>
<accession>A0AAV0WGZ3</accession>
<keyword evidence="1" id="KW-0472">Membrane</keyword>
<name>A0AAV0WGZ3_9HEMI</name>
<gene>
    <name evidence="2" type="ORF">MEUPH1_LOCUS10734</name>
</gene>
<dbReference type="InterPro" id="IPR051384">
    <property type="entry name" value="Mth_GPCR"/>
</dbReference>
<dbReference type="GO" id="GO:0008528">
    <property type="term" value="F:G protein-coupled peptide receptor activity"/>
    <property type="evidence" value="ECO:0007669"/>
    <property type="project" value="TreeGrafter"/>
</dbReference>
<reference evidence="2 3" key="1">
    <citation type="submission" date="2023-01" db="EMBL/GenBank/DDBJ databases">
        <authorList>
            <person name="Whitehead M."/>
        </authorList>
    </citation>
    <scope>NUCLEOTIDE SEQUENCE [LARGE SCALE GENOMIC DNA]</scope>
</reference>